<accession>A0A4U5QY69</accession>
<organism evidence="1">
    <name type="scientific">Populus alba</name>
    <name type="common">White poplar</name>
    <dbReference type="NCBI Taxonomy" id="43335"/>
    <lineage>
        <taxon>Eukaryota</taxon>
        <taxon>Viridiplantae</taxon>
        <taxon>Streptophyta</taxon>
        <taxon>Embryophyta</taxon>
        <taxon>Tracheophyta</taxon>
        <taxon>Spermatophyta</taxon>
        <taxon>Magnoliopsida</taxon>
        <taxon>eudicotyledons</taxon>
        <taxon>Gunneridae</taxon>
        <taxon>Pentapetalae</taxon>
        <taxon>rosids</taxon>
        <taxon>fabids</taxon>
        <taxon>Malpighiales</taxon>
        <taxon>Salicaceae</taxon>
        <taxon>Saliceae</taxon>
        <taxon>Populus</taxon>
    </lineage>
</organism>
<dbReference type="InterPro" id="IPR029056">
    <property type="entry name" value="Ribokinase-like"/>
</dbReference>
<proteinExistence type="predicted"/>
<dbReference type="AlphaFoldDB" id="A0A4U5QY69"/>
<dbReference type="Gene3D" id="3.40.1190.20">
    <property type="match status" value="1"/>
</dbReference>
<comment type="caution">
    <text evidence="1">The sequence shown here is derived from an EMBL/GenBank/DDBJ whole genome shotgun (WGS) entry which is preliminary data.</text>
</comment>
<gene>
    <name evidence="1" type="ORF">D5086_0000025360</name>
</gene>
<evidence type="ECO:0000313" key="1">
    <source>
        <dbReference type="EMBL" id="TKS16243.1"/>
    </source>
</evidence>
<dbReference type="STRING" id="43335.A0A4U5QY69"/>
<protein>
    <submittedName>
        <fullName evidence="1">Uncharacterized protein</fullName>
    </submittedName>
</protein>
<dbReference type="EMBL" id="RCHU01000070">
    <property type="protein sequence ID" value="TKS16243.1"/>
    <property type="molecule type" value="Genomic_DNA"/>
</dbReference>
<reference evidence="1" key="1">
    <citation type="submission" date="2018-10" db="EMBL/GenBank/DDBJ databases">
        <title>Population genomic analysis revealed the cold adaptation of white poplar.</title>
        <authorList>
            <person name="Liu Y.-J."/>
        </authorList>
    </citation>
    <scope>NUCLEOTIDE SEQUENCE [LARGE SCALE GENOMIC DNA]</scope>
    <source>
        <strain evidence="1">PAL-ZL1</strain>
    </source>
</reference>
<name>A0A4U5QY69_POPAL</name>
<sequence>MGTTAEAAAHKSQKQQQSRVLIAGNYCHDVLIQKNAVKAVSLGGAASFISNVFNGVSISCNLVSKVGEDFKYPVSYTPIVIPTLKTTVFYSYFDLGFHGNDHQDRILKRVCACGPIRPSDLPDTRSKYGMAVGDTILTQEFNLLEVRI</sequence>